<proteinExistence type="inferred from homology"/>
<keyword evidence="5" id="KW-0472">Membrane</keyword>
<dbReference type="InterPro" id="IPR011707">
    <property type="entry name" value="Cu-oxidase-like_N"/>
</dbReference>
<evidence type="ECO:0000256" key="5">
    <source>
        <dbReference type="SAM" id="Phobius"/>
    </source>
</evidence>
<dbReference type="InterPro" id="IPR001117">
    <property type="entry name" value="Cu-oxidase_2nd"/>
</dbReference>
<dbReference type="Proteomes" id="UP001140453">
    <property type="component" value="Unassembled WGS sequence"/>
</dbReference>
<comment type="caution">
    <text evidence="9">The sequence shown here is derived from an EMBL/GenBank/DDBJ whole genome shotgun (WGS) entry which is preliminary data.</text>
</comment>
<evidence type="ECO:0000259" key="7">
    <source>
        <dbReference type="Pfam" id="PF07731"/>
    </source>
</evidence>
<gene>
    <name evidence="9" type="ORF">N0V93_002792</name>
</gene>
<dbReference type="SUPFAM" id="SSF49503">
    <property type="entry name" value="Cupredoxins"/>
    <property type="match status" value="3"/>
</dbReference>
<keyword evidence="5" id="KW-0812">Transmembrane</keyword>
<accession>A0A9W8YX47</accession>
<dbReference type="InterPro" id="IPR045087">
    <property type="entry name" value="Cu-oxidase_fam"/>
</dbReference>
<evidence type="ECO:0000256" key="3">
    <source>
        <dbReference type="ARBA" id="ARBA00023002"/>
    </source>
</evidence>
<dbReference type="PANTHER" id="PTHR11709:SF394">
    <property type="entry name" value="FI03373P-RELATED"/>
    <property type="match status" value="1"/>
</dbReference>
<feature type="domain" description="Plastocyanin-like" evidence="7">
    <location>
        <begin position="500"/>
        <end position="603"/>
    </location>
</feature>
<dbReference type="CDD" id="cd04205">
    <property type="entry name" value="CuRO_2_LCC_like"/>
    <property type="match status" value="1"/>
</dbReference>
<keyword evidence="2" id="KW-0479">Metal-binding</keyword>
<dbReference type="PROSITE" id="PS00079">
    <property type="entry name" value="MULTICOPPER_OXIDASE1"/>
    <property type="match status" value="1"/>
</dbReference>
<keyword evidence="4" id="KW-0186">Copper</keyword>
<dbReference type="GO" id="GO:0005507">
    <property type="term" value="F:copper ion binding"/>
    <property type="evidence" value="ECO:0007669"/>
    <property type="project" value="InterPro"/>
</dbReference>
<feature type="domain" description="Plastocyanin-like" evidence="6">
    <location>
        <begin position="221"/>
        <end position="355"/>
    </location>
</feature>
<keyword evidence="10" id="KW-1185">Reference proteome</keyword>
<dbReference type="InterPro" id="IPR008972">
    <property type="entry name" value="Cupredoxin"/>
</dbReference>
<evidence type="ECO:0000259" key="8">
    <source>
        <dbReference type="Pfam" id="PF07732"/>
    </source>
</evidence>
<dbReference type="InterPro" id="IPR011706">
    <property type="entry name" value="Cu-oxidase_C"/>
</dbReference>
<dbReference type="Pfam" id="PF07732">
    <property type="entry name" value="Cu-oxidase_3"/>
    <property type="match status" value="1"/>
</dbReference>
<dbReference type="GO" id="GO:0016491">
    <property type="term" value="F:oxidoreductase activity"/>
    <property type="evidence" value="ECO:0007669"/>
    <property type="project" value="UniProtKB-KW"/>
</dbReference>
<feature type="domain" description="Plastocyanin-like" evidence="8">
    <location>
        <begin position="86"/>
        <end position="204"/>
    </location>
</feature>
<dbReference type="EMBL" id="JAPEVB010000002">
    <property type="protein sequence ID" value="KAJ4393579.1"/>
    <property type="molecule type" value="Genomic_DNA"/>
</dbReference>
<organism evidence="9 10">
    <name type="scientific">Gnomoniopsis smithogilvyi</name>
    <dbReference type="NCBI Taxonomy" id="1191159"/>
    <lineage>
        <taxon>Eukaryota</taxon>
        <taxon>Fungi</taxon>
        <taxon>Dikarya</taxon>
        <taxon>Ascomycota</taxon>
        <taxon>Pezizomycotina</taxon>
        <taxon>Sordariomycetes</taxon>
        <taxon>Sordariomycetidae</taxon>
        <taxon>Diaporthales</taxon>
        <taxon>Gnomoniaceae</taxon>
        <taxon>Gnomoniopsis</taxon>
    </lineage>
</organism>
<evidence type="ECO:0008006" key="11">
    <source>
        <dbReference type="Google" id="ProtNLM"/>
    </source>
</evidence>
<dbReference type="Gene3D" id="2.60.40.420">
    <property type="entry name" value="Cupredoxins - blue copper proteins"/>
    <property type="match status" value="3"/>
</dbReference>
<evidence type="ECO:0000256" key="4">
    <source>
        <dbReference type="ARBA" id="ARBA00023008"/>
    </source>
</evidence>
<dbReference type="Pfam" id="PF00394">
    <property type="entry name" value="Cu-oxidase"/>
    <property type="match status" value="1"/>
</dbReference>
<evidence type="ECO:0000256" key="2">
    <source>
        <dbReference type="ARBA" id="ARBA00022723"/>
    </source>
</evidence>
<sequence length="605" mass="67240">MADGASNRTEHRPKPTFLKNTIISTCLFLFIATVLLTSVLPGRPPPDFRRSKLVQDAGKLEELDQVLHPKEHRYRETTTFYHEWTITRSSHRPDGVLKDIYLVNGVFPGPVLEARSGDTLIINVANQLTQDQGLSIHWHGLHMRGQNQYDGAVGFTQNPISPGANFTYEITIAEDQWGTFWYHAHDQVQRADGLFGAFIVHRPSEKGMEIFEDDTSFSELEDRVLLVGDWYHRSATDVLTRYMRPGSFGNEPVPDSLLVNGRGAYNCSMAVPARPVDCEQRQGLTVPKLSLHVGKQYRFRVVNHGSLAGFSIGTNFANIIVIAVDGGNEVSQGAEGSSVGILYPGQRMDILMTPESLAPAGGDEAPSLTITLDHENFKYPNPALGSQGIQRFPINMSIATDSSMSTHLSTAYVPEHIDLDSLTASSPSKLPENADMTLVLYTATQKLSHLHNIPHGFINETSWSPQANPSGPLIRLPREQWDVNQFVPKIDFEAFSGGQGGRWVDLVVNNLDDGGHPFHLHGHDVYVISSDRADRGWGSYNPFSAEKGPGLAYNLLNPVKRDTFFVPRRGYSVVRFEADNQGIWMFHCHLIWHQASGMVMGFEIA</sequence>
<name>A0A9W8YX47_9PEZI</name>
<dbReference type="AlphaFoldDB" id="A0A9W8YX47"/>
<comment type="similarity">
    <text evidence="1">Belongs to the multicopper oxidase family.</text>
</comment>
<feature type="transmembrane region" description="Helical" evidence="5">
    <location>
        <begin position="21"/>
        <end position="40"/>
    </location>
</feature>
<dbReference type="PROSITE" id="PS00080">
    <property type="entry name" value="MULTICOPPER_OXIDASE2"/>
    <property type="match status" value="1"/>
</dbReference>
<dbReference type="CDD" id="cd13910">
    <property type="entry name" value="CuRO_3_MCO_like_4"/>
    <property type="match status" value="1"/>
</dbReference>
<dbReference type="InterPro" id="IPR033138">
    <property type="entry name" value="Cu_oxidase_CS"/>
</dbReference>
<evidence type="ECO:0000313" key="9">
    <source>
        <dbReference type="EMBL" id="KAJ4393579.1"/>
    </source>
</evidence>
<evidence type="ECO:0000313" key="10">
    <source>
        <dbReference type="Proteomes" id="UP001140453"/>
    </source>
</evidence>
<keyword evidence="5" id="KW-1133">Transmembrane helix</keyword>
<reference evidence="9" key="1">
    <citation type="submission" date="2022-10" db="EMBL/GenBank/DDBJ databases">
        <title>Tapping the CABI collections for fungal endophytes: first genome assemblies for Collariella, Neodidymelliopsis, Ascochyta clinopodiicola, Didymella pomorum, Didymosphaeria variabile, Neocosmospora piperis and Neocucurbitaria cava.</title>
        <authorList>
            <person name="Hill R."/>
        </authorList>
    </citation>
    <scope>NUCLEOTIDE SEQUENCE</scope>
    <source>
        <strain evidence="9">IMI 355082</strain>
    </source>
</reference>
<dbReference type="Pfam" id="PF07731">
    <property type="entry name" value="Cu-oxidase_2"/>
    <property type="match status" value="1"/>
</dbReference>
<keyword evidence="3" id="KW-0560">Oxidoreductase</keyword>
<dbReference type="InterPro" id="IPR002355">
    <property type="entry name" value="Cu_oxidase_Cu_BS"/>
</dbReference>
<dbReference type="OrthoDB" id="2121828at2759"/>
<evidence type="ECO:0000259" key="6">
    <source>
        <dbReference type="Pfam" id="PF00394"/>
    </source>
</evidence>
<dbReference type="PANTHER" id="PTHR11709">
    <property type="entry name" value="MULTI-COPPER OXIDASE"/>
    <property type="match status" value="1"/>
</dbReference>
<protein>
    <recommendedName>
        <fullName evidence="11">Laccase</fullName>
    </recommendedName>
</protein>
<evidence type="ECO:0000256" key="1">
    <source>
        <dbReference type="ARBA" id="ARBA00010609"/>
    </source>
</evidence>